<protein>
    <submittedName>
        <fullName evidence="1">Uncharacterized protein</fullName>
    </submittedName>
</protein>
<name>A0A382EC70_9ZZZZ</name>
<evidence type="ECO:0000313" key="1">
    <source>
        <dbReference type="EMBL" id="SVB48278.1"/>
    </source>
</evidence>
<dbReference type="AlphaFoldDB" id="A0A382EC70"/>
<proteinExistence type="predicted"/>
<dbReference type="EMBL" id="UINC01043776">
    <property type="protein sequence ID" value="SVB48278.1"/>
    <property type="molecule type" value="Genomic_DNA"/>
</dbReference>
<organism evidence="1">
    <name type="scientific">marine metagenome</name>
    <dbReference type="NCBI Taxonomy" id="408172"/>
    <lineage>
        <taxon>unclassified sequences</taxon>
        <taxon>metagenomes</taxon>
        <taxon>ecological metagenomes</taxon>
    </lineage>
</organism>
<sequence>MRGWYQFTDKITSRTQVFQRR</sequence>
<accession>A0A382EC70</accession>
<reference evidence="1" key="1">
    <citation type="submission" date="2018-05" db="EMBL/GenBank/DDBJ databases">
        <authorList>
            <person name="Lanie J.A."/>
            <person name="Ng W.-L."/>
            <person name="Kazmierczak K.M."/>
            <person name="Andrzejewski T.M."/>
            <person name="Davidsen T.M."/>
            <person name="Wayne K.J."/>
            <person name="Tettelin H."/>
            <person name="Glass J.I."/>
            <person name="Rusch D."/>
            <person name="Podicherti R."/>
            <person name="Tsui H.-C.T."/>
            <person name="Winkler M.E."/>
        </authorList>
    </citation>
    <scope>NUCLEOTIDE SEQUENCE</scope>
</reference>
<gene>
    <name evidence="1" type="ORF">METZ01_LOCUS201132</name>
</gene>